<protein>
    <submittedName>
        <fullName evidence="1">Uncharacterized protein</fullName>
    </submittedName>
</protein>
<evidence type="ECO:0000313" key="3">
    <source>
        <dbReference type="Proteomes" id="UP001216709"/>
    </source>
</evidence>
<organism evidence="1 3">
    <name type="scientific">Bacillus paralicheniformis</name>
    <dbReference type="NCBI Taxonomy" id="1648923"/>
    <lineage>
        <taxon>Bacteria</taxon>
        <taxon>Bacillati</taxon>
        <taxon>Bacillota</taxon>
        <taxon>Bacilli</taxon>
        <taxon>Bacillales</taxon>
        <taxon>Bacillaceae</taxon>
        <taxon>Bacillus</taxon>
    </lineage>
</organism>
<feature type="non-terminal residue" evidence="1">
    <location>
        <position position="1"/>
    </location>
</feature>
<dbReference type="EMBL" id="JARAFO010000998">
    <property type="protein sequence ID" value="MDE1455986.1"/>
    <property type="molecule type" value="Genomic_DNA"/>
</dbReference>
<dbReference type="EMBL" id="JARAFO010000907">
    <property type="protein sequence ID" value="MDE1455900.1"/>
    <property type="molecule type" value="Genomic_DNA"/>
</dbReference>
<comment type="caution">
    <text evidence="1">The sequence shown here is derived from an EMBL/GenBank/DDBJ whole genome shotgun (WGS) entry which is preliminary data.</text>
</comment>
<evidence type="ECO:0000313" key="2">
    <source>
        <dbReference type="EMBL" id="MDE1455986.1"/>
    </source>
</evidence>
<reference evidence="1" key="1">
    <citation type="submission" date="2022-12" db="EMBL/GenBank/DDBJ databases">
        <title>Draft Genome Sequences of Bacillus licheniformis and Bacillus paralicheniformis strains isolated from Irish skim milk powders.</title>
        <authorList>
            <person name="Lourenco A."/>
            <person name="Li F."/>
            <person name="Geraldine D."/>
            <person name="Tobin J.T."/>
            <person name="Butler F."/>
            <person name="Jordan K."/>
            <person name="Obrien T."/>
        </authorList>
    </citation>
    <scope>NUCLEOTIDE SEQUENCE</scope>
    <source>
        <strain evidence="1">3370</strain>
    </source>
</reference>
<dbReference type="AlphaFoldDB" id="A0AAW6KJW4"/>
<accession>A0AAW6KJW4</accession>
<dbReference type="Proteomes" id="UP001216709">
    <property type="component" value="Unassembled WGS sequence"/>
</dbReference>
<proteinExistence type="predicted"/>
<dbReference type="RefSeq" id="WP_274686310.1">
    <property type="nucleotide sequence ID" value="NZ_JARAFO010000907.1"/>
</dbReference>
<evidence type="ECO:0000313" key="1">
    <source>
        <dbReference type="EMBL" id="MDE1455900.1"/>
    </source>
</evidence>
<name>A0AAW6KJW4_9BACI</name>
<gene>
    <name evidence="1" type="ORF">PVN32_27780</name>
    <name evidence="2" type="ORF">PVN32_28210</name>
</gene>
<sequence length="22" mass="2523">IELWGLPTKVNSIVQKKEQIKA</sequence>